<dbReference type="GO" id="GO:0007165">
    <property type="term" value="P:signal transduction"/>
    <property type="evidence" value="ECO:0007669"/>
    <property type="project" value="InterPro"/>
</dbReference>
<evidence type="ECO:0000256" key="1">
    <source>
        <dbReference type="ARBA" id="ARBA00004236"/>
    </source>
</evidence>
<accession>A0A3M6T989</accession>
<keyword evidence="4" id="KW-0547">Nucleotide-binding</keyword>
<organism evidence="8 9">
    <name type="scientific">Pocillopora damicornis</name>
    <name type="common">Cauliflower coral</name>
    <name type="synonym">Millepora damicornis</name>
    <dbReference type="NCBI Taxonomy" id="46731"/>
    <lineage>
        <taxon>Eukaryota</taxon>
        <taxon>Metazoa</taxon>
        <taxon>Cnidaria</taxon>
        <taxon>Anthozoa</taxon>
        <taxon>Hexacorallia</taxon>
        <taxon>Scleractinia</taxon>
        <taxon>Astrocoeniina</taxon>
        <taxon>Pocilloporidae</taxon>
        <taxon>Pocillopora</taxon>
    </lineage>
</organism>
<evidence type="ECO:0000313" key="8">
    <source>
        <dbReference type="EMBL" id="RMX37976.1"/>
    </source>
</evidence>
<dbReference type="InterPro" id="IPR001806">
    <property type="entry name" value="Small_GTPase"/>
</dbReference>
<proteinExistence type="predicted"/>
<keyword evidence="7" id="KW-0472">Membrane</keyword>
<dbReference type="OMA" id="FRRKQRH"/>
<evidence type="ECO:0000313" key="9">
    <source>
        <dbReference type="Proteomes" id="UP000275408"/>
    </source>
</evidence>
<keyword evidence="6" id="KW-0342">GTP-binding</keyword>
<evidence type="ECO:0000256" key="3">
    <source>
        <dbReference type="ARBA" id="ARBA00022475"/>
    </source>
</evidence>
<dbReference type="OrthoDB" id="5976022at2759"/>
<dbReference type="SMART" id="SM00175">
    <property type="entry name" value="RAB"/>
    <property type="match status" value="1"/>
</dbReference>
<dbReference type="InterPro" id="IPR020849">
    <property type="entry name" value="Small_GTPase_Ras-type"/>
</dbReference>
<comment type="caution">
    <text evidence="8">The sequence shown here is derived from an EMBL/GenBank/DDBJ whole genome shotgun (WGS) entry which is preliminary data.</text>
</comment>
<evidence type="ECO:0000256" key="2">
    <source>
        <dbReference type="ARBA" id="ARBA00011984"/>
    </source>
</evidence>
<dbReference type="Gene3D" id="3.40.50.300">
    <property type="entry name" value="P-loop containing nucleotide triphosphate hydrolases"/>
    <property type="match status" value="1"/>
</dbReference>
<dbReference type="NCBIfam" id="TIGR00231">
    <property type="entry name" value="small_GTP"/>
    <property type="match status" value="1"/>
</dbReference>
<evidence type="ECO:0000256" key="6">
    <source>
        <dbReference type="ARBA" id="ARBA00023134"/>
    </source>
</evidence>
<dbReference type="GO" id="GO:0005886">
    <property type="term" value="C:plasma membrane"/>
    <property type="evidence" value="ECO:0007669"/>
    <property type="project" value="UniProtKB-SubCell"/>
</dbReference>
<dbReference type="Proteomes" id="UP000275408">
    <property type="component" value="Unassembled WGS sequence"/>
</dbReference>
<dbReference type="EC" id="3.6.5.2" evidence="2"/>
<evidence type="ECO:0000256" key="5">
    <source>
        <dbReference type="ARBA" id="ARBA00022801"/>
    </source>
</evidence>
<dbReference type="GO" id="GO:0003925">
    <property type="term" value="F:G protein activity"/>
    <property type="evidence" value="ECO:0007669"/>
    <property type="project" value="UniProtKB-EC"/>
</dbReference>
<keyword evidence="5" id="KW-0378">Hydrolase</keyword>
<dbReference type="SUPFAM" id="SSF52540">
    <property type="entry name" value="P-loop containing nucleoside triphosphate hydrolases"/>
    <property type="match status" value="1"/>
</dbReference>
<evidence type="ECO:0000256" key="7">
    <source>
        <dbReference type="ARBA" id="ARBA00023136"/>
    </source>
</evidence>
<evidence type="ECO:0000256" key="4">
    <source>
        <dbReference type="ARBA" id="ARBA00022741"/>
    </source>
</evidence>
<dbReference type="GO" id="GO:0005525">
    <property type="term" value="F:GTP binding"/>
    <property type="evidence" value="ECO:0007669"/>
    <property type="project" value="UniProtKB-KW"/>
</dbReference>
<dbReference type="PROSITE" id="PS51419">
    <property type="entry name" value="RAB"/>
    <property type="match status" value="1"/>
</dbReference>
<dbReference type="PROSITE" id="PS51421">
    <property type="entry name" value="RAS"/>
    <property type="match status" value="1"/>
</dbReference>
<name>A0A3M6T989_POCDA</name>
<protein>
    <recommendedName>
        <fullName evidence="2">small monomeric GTPase</fullName>
        <ecNumber evidence="2">3.6.5.2</ecNumber>
    </recommendedName>
</protein>
<dbReference type="AlphaFoldDB" id="A0A3M6T989"/>
<dbReference type="SMART" id="SM00173">
    <property type="entry name" value="RAS"/>
    <property type="match status" value="1"/>
</dbReference>
<dbReference type="PRINTS" id="PR00449">
    <property type="entry name" value="RASTRNSFRMNG"/>
</dbReference>
<dbReference type="Pfam" id="PF00071">
    <property type="entry name" value="Ras"/>
    <property type="match status" value="1"/>
</dbReference>
<keyword evidence="3" id="KW-1003">Cell membrane</keyword>
<dbReference type="SMART" id="SM00174">
    <property type="entry name" value="RHO"/>
    <property type="match status" value="1"/>
</dbReference>
<gene>
    <name evidence="8" type="ORF">pdam_00009047</name>
</gene>
<dbReference type="PANTHER" id="PTHR24070">
    <property type="entry name" value="RAS, DI-RAS, AND RHEB FAMILY MEMBERS OF SMALL GTPASE SUPERFAMILY"/>
    <property type="match status" value="1"/>
</dbReference>
<keyword evidence="9" id="KW-1185">Reference proteome</keyword>
<dbReference type="InterPro" id="IPR005225">
    <property type="entry name" value="Small_GTP-bd"/>
</dbReference>
<dbReference type="InterPro" id="IPR027417">
    <property type="entry name" value="P-loop_NTPase"/>
</dbReference>
<dbReference type="FunFam" id="3.40.50.300:FF:000343">
    <property type="entry name" value="Ras family gtpase"/>
    <property type="match status" value="1"/>
</dbReference>
<dbReference type="STRING" id="46731.A0A3M6T989"/>
<reference evidence="8 9" key="1">
    <citation type="journal article" date="2018" name="Sci. Rep.">
        <title>Comparative analysis of the Pocillopora damicornis genome highlights role of immune system in coral evolution.</title>
        <authorList>
            <person name="Cunning R."/>
            <person name="Bay R.A."/>
            <person name="Gillette P."/>
            <person name="Baker A.C."/>
            <person name="Traylor-Knowles N."/>
        </authorList>
    </citation>
    <scope>NUCLEOTIDE SEQUENCE [LARGE SCALE GENOMIC DNA]</scope>
    <source>
        <strain evidence="8">RSMAS</strain>
        <tissue evidence="8">Whole animal</tissue>
    </source>
</reference>
<sequence>MHPPSACFLGGLRMYKIVLLGEGGVGKSALTMQFVSHCFVDYHDPTIEDAYQRQAVIDGESGLLDILDTAGQQEFTAMREQYMRSGEGFVIIYSITDRQSFLEAAQAKTQIERVRRGDGTPMVLVANKMDLESKREVTTEEGQALAREFDCPFFETSAALRHFVDDVFHTLIRQIRKKERLGMKLAQKKKKRHHRASTIVQNFFRRQKKRV</sequence>
<comment type="subcellular location">
    <subcellularLocation>
        <location evidence="1">Cell membrane</location>
    </subcellularLocation>
</comment>
<dbReference type="EMBL" id="RCHS01004063">
    <property type="protein sequence ID" value="RMX37976.1"/>
    <property type="molecule type" value="Genomic_DNA"/>
</dbReference>